<proteinExistence type="predicted"/>
<feature type="region of interest" description="Disordered" evidence="1">
    <location>
        <begin position="196"/>
        <end position="247"/>
    </location>
</feature>
<accession>A0ABD5QIW2</accession>
<dbReference type="AlphaFoldDB" id="A0ABD5QIW2"/>
<dbReference type="RefSeq" id="WP_224829641.1">
    <property type="nucleotide sequence ID" value="NZ_JAIVEF010000023.1"/>
</dbReference>
<organism evidence="2 3">
    <name type="scientific">Saliphagus infecundisoli</name>
    <dbReference type="NCBI Taxonomy" id="1849069"/>
    <lineage>
        <taxon>Archaea</taxon>
        <taxon>Methanobacteriati</taxon>
        <taxon>Methanobacteriota</taxon>
        <taxon>Stenosarchaea group</taxon>
        <taxon>Halobacteria</taxon>
        <taxon>Halobacteriales</taxon>
        <taxon>Natrialbaceae</taxon>
        <taxon>Saliphagus</taxon>
    </lineage>
</organism>
<comment type="caution">
    <text evidence="2">The sequence shown here is derived from an EMBL/GenBank/DDBJ whole genome shotgun (WGS) entry which is preliminary data.</text>
</comment>
<feature type="compositionally biased region" description="Acidic residues" evidence="1">
    <location>
        <begin position="202"/>
        <end position="228"/>
    </location>
</feature>
<dbReference type="Proteomes" id="UP001595925">
    <property type="component" value="Unassembled WGS sequence"/>
</dbReference>
<evidence type="ECO:0000313" key="2">
    <source>
        <dbReference type="EMBL" id="MFC4989605.1"/>
    </source>
</evidence>
<reference evidence="2 3" key="1">
    <citation type="journal article" date="2019" name="Int. J. Syst. Evol. Microbiol.">
        <title>The Global Catalogue of Microorganisms (GCM) 10K type strain sequencing project: providing services to taxonomists for standard genome sequencing and annotation.</title>
        <authorList>
            <consortium name="The Broad Institute Genomics Platform"/>
            <consortium name="The Broad Institute Genome Sequencing Center for Infectious Disease"/>
            <person name="Wu L."/>
            <person name="Ma J."/>
        </authorList>
    </citation>
    <scope>NUCLEOTIDE SEQUENCE [LARGE SCALE GENOMIC DNA]</scope>
    <source>
        <strain evidence="2 3">CGMCC 1.15824</strain>
    </source>
</reference>
<gene>
    <name evidence="2" type="ORF">ACFPFO_17935</name>
</gene>
<dbReference type="EMBL" id="JBHSJG010000050">
    <property type="protein sequence ID" value="MFC4989605.1"/>
    <property type="molecule type" value="Genomic_DNA"/>
</dbReference>
<sequence length="303" mass="33036">MKSSTPLGEYNNTTRPCGRVSDHQAVCWIVILESLSPFSGVNDITSGTVSDQRTAGAVEERQLPHTCVLAVVRGVTQSQQIVLIARRPSIGWSMDRDAFEIGEPVVDRDSPDDDPNTAIVVNCPPQAADDWTAYRNTTVAEDNPDYPEDASVAIVVYRHELAEFDPDWAERDGPFPLAELNEAGVSHYSYPVPRLRSLATDDSGEPDETDEEGENADTGNEDQTESDPTETSTDADQTDSEPSADVRTLKERLIDCGLAAEIEPDGHTVVTEKLGVTYRLTPGELLEGDGPHRDQIEEIAADV</sequence>
<evidence type="ECO:0000313" key="3">
    <source>
        <dbReference type="Proteomes" id="UP001595925"/>
    </source>
</evidence>
<protein>
    <submittedName>
        <fullName evidence="2">Uncharacterized protein</fullName>
    </submittedName>
</protein>
<keyword evidence="3" id="KW-1185">Reference proteome</keyword>
<name>A0ABD5QIW2_9EURY</name>
<evidence type="ECO:0000256" key="1">
    <source>
        <dbReference type="SAM" id="MobiDB-lite"/>
    </source>
</evidence>